<dbReference type="SUPFAM" id="SSF51735">
    <property type="entry name" value="NAD(P)-binding Rossmann-fold domains"/>
    <property type="match status" value="1"/>
</dbReference>
<evidence type="ECO:0000313" key="2">
    <source>
        <dbReference type="EMBL" id="GLC50481.1"/>
    </source>
</evidence>
<dbReference type="InterPro" id="IPR036291">
    <property type="entry name" value="NAD(P)-bd_dom_sf"/>
</dbReference>
<organism evidence="2 3">
    <name type="scientific">Pleodorina starrii</name>
    <dbReference type="NCBI Taxonomy" id="330485"/>
    <lineage>
        <taxon>Eukaryota</taxon>
        <taxon>Viridiplantae</taxon>
        <taxon>Chlorophyta</taxon>
        <taxon>core chlorophytes</taxon>
        <taxon>Chlorophyceae</taxon>
        <taxon>CS clade</taxon>
        <taxon>Chlamydomonadales</taxon>
        <taxon>Volvocaceae</taxon>
        <taxon>Pleodorina</taxon>
    </lineage>
</organism>
<proteinExistence type="predicted"/>
<dbReference type="GO" id="GO:0016616">
    <property type="term" value="F:oxidoreductase activity, acting on the CH-OH group of donors, NAD or NADP as acceptor"/>
    <property type="evidence" value="ECO:0007669"/>
    <property type="project" value="TreeGrafter"/>
</dbReference>
<dbReference type="OrthoDB" id="2735536at2759"/>
<keyword evidence="3" id="KW-1185">Reference proteome</keyword>
<evidence type="ECO:0000256" key="1">
    <source>
        <dbReference type="ARBA" id="ARBA00023002"/>
    </source>
</evidence>
<comment type="caution">
    <text evidence="2">The sequence shown here is derived from an EMBL/GenBank/DDBJ whole genome shotgun (WGS) entry which is preliminary data.</text>
</comment>
<dbReference type="Proteomes" id="UP001165080">
    <property type="component" value="Unassembled WGS sequence"/>
</dbReference>
<keyword evidence="1" id="KW-0560">Oxidoreductase</keyword>
<reference evidence="2 3" key="1">
    <citation type="journal article" date="2023" name="Commun. Biol.">
        <title>Reorganization of the ancestral sex-determining regions during the evolution of trioecy in Pleodorina starrii.</title>
        <authorList>
            <person name="Takahashi K."/>
            <person name="Suzuki S."/>
            <person name="Kawai-Toyooka H."/>
            <person name="Yamamoto K."/>
            <person name="Hamaji T."/>
            <person name="Ootsuki R."/>
            <person name="Yamaguchi H."/>
            <person name="Kawachi M."/>
            <person name="Higashiyama T."/>
            <person name="Nozaki H."/>
        </authorList>
    </citation>
    <scope>NUCLEOTIDE SEQUENCE [LARGE SCALE GENOMIC DNA]</scope>
    <source>
        <strain evidence="2 3">NIES-4479</strain>
    </source>
</reference>
<accession>A0A9W6BFB8</accession>
<dbReference type="InterPro" id="IPR050425">
    <property type="entry name" value="NAD(P)_dehydrat-like"/>
</dbReference>
<dbReference type="EMBL" id="BRXU01000003">
    <property type="protein sequence ID" value="GLC50481.1"/>
    <property type="molecule type" value="Genomic_DNA"/>
</dbReference>
<dbReference type="PANTHER" id="PTHR10366:SF852">
    <property type="entry name" value="CINNAMOYL-COA REDUCTASE CAD2"/>
    <property type="match status" value="1"/>
</dbReference>
<protein>
    <submittedName>
        <fullName evidence="2">Uncharacterized protein</fullName>
    </submittedName>
</protein>
<dbReference type="PANTHER" id="PTHR10366">
    <property type="entry name" value="NAD DEPENDENT EPIMERASE/DEHYDRATASE"/>
    <property type="match status" value="1"/>
</dbReference>
<dbReference type="Gene3D" id="3.40.50.720">
    <property type="entry name" value="NAD(P)-binding Rossmann-like Domain"/>
    <property type="match status" value="1"/>
</dbReference>
<dbReference type="AlphaFoldDB" id="A0A9W6BFB8"/>
<sequence>MTSSVAALCAFNLDPRNTARIRASARGATTASAASPPVVYGPDDWNDGPASETCLPYMYGKTQSERRAWELAAASDGRWQLVTVLPSLVFGPTVCACASSESVAAVRGLMRNGGYGVPAVGRMGVPVVDVRDVAAVHCLAMVTSGASGRYIAHAHETTMYDCTQAVAARFRNYWPARLLLPFWMMWLLAPLAGLDRDMVWAMWGAPPRFDTRRTCADLSLSRWVPLEDSLEDMIRDMAGKGMVRLR</sequence>
<name>A0A9W6BFB8_9CHLO</name>
<evidence type="ECO:0000313" key="3">
    <source>
        <dbReference type="Proteomes" id="UP001165080"/>
    </source>
</evidence>
<gene>
    <name evidence="2" type="primary">PLEST000054</name>
    <name evidence="2" type="ORF">PLESTB_000383900</name>
</gene>